<name>A0ABS5C0H0_9BACT</name>
<sequence>MLTENNEVLVGAPLTVAIADEDMKAACDWAMSFARKRARGSSEVEEVLIDAATDALMWCRTNCTNADTFIGFAKAAVRRWFGRALHRLKLRRSNRPAVVSLEHDVARRRVEQPAKPVLIEDLPEDIAFIVRLYMVDGFSLREIGHLTNQSHDTVARQLHRAAELLAPRRMRPQRANGQKCLSR</sequence>
<dbReference type="SUPFAM" id="SSF88659">
    <property type="entry name" value="Sigma3 and sigma4 domains of RNA polymerase sigma factors"/>
    <property type="match status" value="1"/>
</dbReference>
<accession>A0ABS5C0H0</accession>
<organism evidence="1 2">
    <name type="scientific">Gemmata palustris</name>
    <dbReference type="NCBI Taxonomy" id="2822762"/>
    <lineage>
        <taxon>Bacteria</taxon>
        <taxon>Pseudomonadati</taxon>
        <taxon>Planctomycetota</taxon>
        <taxon>Planctomycetia</taxon>
        <taxon>Gemmatales</taxon>
        <taxon>Gemmataceae</taxon>
        <taxon>Gemmata</taxon>
    </lineage>
</organism>
<evidence type="ECO:0000313" key="1">
    <source>
        <dbReference type="EMBL" id="MBP3959449.1"/>
    </source>
</evidence>
<evidence type="ECO:0000313" key="2">
    <source>
        <dbReference type="Proteomes" id="UP000676565"/>
    </source>
</evidence>
<dbReference type="Gene3D" id="1.10.10.10">
    <property type="entry name" value="Winged helix-like DNA-binding domain superfamily/Winged helix DNA-binding domain"/>
    <property type="match status" value="1"/>
</dbReference>
<dbReference type="InterPro" id="IPR036388">
    <property type="entry name" value="WH-like_DNA-bd_sf"/>
</dbReference>
<dbReference type="Proteomes" id="UP000676565">
    <property type="component" value="Unassembled WGS sequence"/>
</dbReference>
<gene>
    <name evidence="1" type="ORF">J8F10_29750</name>
</gene>
<protein>
    <submittedName>
        <fullName evidence="1">Sigma-70 family RNA polymerase sigma factor</fullName>
    </submittedName>
</protein>
<reference evidence="1 2" key="1">
    <citation type="submission" date="2021-04" db="EMBL/GenBank/DDBJ databases">
        <authorList>
            <person name="Ivanova A."/>
        </authorList>
    </citation>
    <scope>NUCLEOTIDE SEQUENCE [LARGE SCALE GENOMIC DNA]</scope>
    <source>
        <strain evidence="1 2">G18</strain>
    </source>
</reference>
<keyword evidence="2" id="KW-1185">Reference proteome</keyword>
<proteinExistence type="predicted"/>
<comment type="caution">
    <text evidence="1">The sequence shown here is derived from an EMBL/GenBank/DDBJ whole genome shotgun (WGS) entry which is preliminary data.</text>
</comment>
<dbReference type="EMBL" id="JAGKQQ010000001">
    <property type="protein sequence ID" value="MBP3959449.1"/>
    <property type="molecule type" value="Genomic_DNA"/>
</dbReference>
<dbReference type="RefSeq" id="WP_210660104.1">
    <property type="nucleotide sequence ID" value="NZ_JAGKQQ010000001.1"/>
</dbReference>
<dbReference type="InterPro" id="IPR013324">
    <property type="entry name" value="RNA_pol_sigma_r3/r4-like"/>
</dbReference>